<dbReference type="Pfam" id="PF07859">
    <property type="entry name" value="Abhydrolase_3"/>
    <property type="match status" value="1"/>
</dbReference>
<feature type="compositionally biased region" description="Basic residues" evidence="2">
    <location>
        <begin position="12"/>
        <end position="27"/>
    </location>
</feature>
<feature type="domain" description="Alpha/beta hydrolase fold-3" evidence="3">
    <location>
        <begin position="145"/>
        <end position="357"/>
    </location>
</feature>
<dbReference type="PANTHER" id="PTHR48081">
    <property type="entry name" value="AB HYDROLASE SUPERFAMILY PROTEIN C4A8.06C"/>
    <property type="match status" value="1"/>
</dbReference>
<organism evidence="4 5">
    <name type="scientific">Corynebacterium ammoniagenes</name>
    <name type="common">Brevibacterium ammoniagenes</name>
    <dbReference type="NCBI Taxonomy" id="1697"/>
    <lineage>
        <taxon>Bacteria</taxon>
        <taxon>Bacillati</taxon>
        <taxon>Actinomycetota</taxon>
        <taxon>Actinomycetes</taxon>
        <taxon>Mycobacteriales</taxon>
        <taxon>Corynebacteriaceae</taxon>
        <taxon>Corynebacterium</taxon>
    </lineage>
</organism>
<dbReference type="InterPro" id="IPR029058">
    <property type="entry name" value="AB_hydrolase_fold"/>
</dbReference>
<dbReference type="PANTHER" id="PTHR48081:SF8">
    <property type="entry name" value="ALPHA_BETA HYDROLASE FOLD-3 DOMAIN-CONTAINING PROTEIN-RELATED"/>
    <property type="match status" value="1"/>
</dbReference>
<evidence type="ECO:0000313" key="5">
    <source>
        <dbReference type="Proteomes" id="UP001054925"/>
    </source>
</evidence>
<dbReference type="RefSeq" id="WP_232051027.1">
    <property type="nucleotide sequence ID" value="NZ_BQKK01000001.1"/>
</dbReference>
<dbReference type="Gene3D" id="3.40.50.1820">
    <property type="entry name" value="alpha/beta hydrolase"/>
    <property type="match status" value="1"/>
</dbReference>
<dbReference type="Proteomes" id="UP001054925">
    <property type="component" value="Unassembled WGS sequence"/>
</dbReference>
<comment type="caution">
    <text evidence="4">The sequence shown here is derived from an EMBL/GenBank/DDBJ whole genome shotgun (WGS) entry which is preliminary data.</text>
</comment>
<feature type="region of interest" description="Disordered" evidence="2">
    <location>
        <begin position="1"/>
        <end position="27"/>
    </location>
</feature>
<evidence type="ECO:0000256" key="1">
    <source>
        <dbReference type="ARBA" id="ARBA00022801"/>
    </source>
</evidence>
<name>A0AAV5G8F3_CORAM</name>
<dbReference type="SUPFAM" id="SSF53474">
    <property type="entry name" value="alpha/beta-Hydrolases"/>
    <property type="match status" value="1"/>
</dbReference>
<gene>
    <name evidence="4" type="ORF">CAT723_02400</name>
</gene>
<reference evidence="4" key="1">
    <citation type="submission" date="2021-12" db="EMBL/GenBank/DDBJ databases">
        <title>Draft genome sequence of Corynebacterium ammoniagenes strain T-723.</title>
        <authorList>
            <person name="Matsuzawa M."/>
            <person name="Hiratani M."/>
            <person name="Abe I."/>
            <person name="Tsuji Y."/>
            <person name="Nakamura J."/>
        </authorList>
    </citation>
    <scope>NUCLEOTIDE SEQUENCE</scope>
    <source>
        <strain evidence="4">T-723</strain>
    </source>
</reference>
<evidence type="ECO:0000259" key="3">
    <source>
        <dbReference type="Pfam" id="PF07859"/>
    </source>
</evidence>
<evidence type="ECO:0000256" key="2">
    <source>
        <dbReference type="SAM" id="MobiDB-lite"/>
    </source>
</evidence>
<dbReference type="GO" id="GO:0016787">
    <property type="term" value="F:hydrolase activity"/>
    <property type="evidence" value="ECO:0007669"/>
    <property type="project" value="UniProtKB-KW"/>
</dbReference>
<keyword evidence="1" id="KW-0378">Hydrolase</keyword>
<accession>A0AAV5G8F3</accession>
<dbReference type="EMBL" id="BQKK01000001">
    <property type="protein sequence ID" value="GJN41761.1"/>
    <property type="molecule type" value="Genomic_DNA"/>
</dbReference>
<dbReference type="InterPro" id="IPR050300">
    <property type="entry name" value="GDXG_lipolytic_enzyme"/>
</dbReference>
<dbReference type="InterPro" id="IPR013094">
    <property type="entry name" value="AB_hydrolase_3"/>
</dbReference>
<sequence length="385" mass="42208">MPNSPKMPQPAKQKKRKKQTTNKHRRRLGRRKLYAAAAVTAAVTAALGVGLRAYLKSRSPYLAQVAPQLRSWALYLPNHLIPPALMLYIMGLAAKVDLIRASDRDVVIRIIEGKSPDDGHPFSARQLVPRALLQRVPDTPPRPAMIWTHGGGHVVGTPGFYDPQNARIAEELGIFVFAPSYRKSQQAPFPADLDDCYAVVRWVQENAGSLGIDPQRIAVCGDSAGGGLAAGIVQRAEDEGHPVAFQGLVYPMLDHRSATDPTTAAQAMPSSRGQFIWTARLNAAAWQHYLGPSHLSRELAPYASPLYRQDLSQCPPTWIGIGDLDLFYPEAHAFAQRLSKAGVPVTFETYEGAYHGFDHIAPQAAKTKTLHADLIKALREVLLED</sequence>
<proteinExistence type="predicted"/>
<protein>
    <recommendedName>
        <fullName evidence="3">Alpha/beta hydrolase fold-3 domain-containing protein</fullName>
    </recommendedName>
</protein>
<dbReference type="AlphaFoldDB" id="A0AAV5G8F3"/>
<evidence type="ECO:0000313" key="4">
    <source>
        <dbReference type="EMBL" id="GJN41761.1"/>
    </source>
</evidence>